<dbReference type="GO" id="GO:0006508">
    <property type="term" value="P:proteolysis"/>
    <property type="evidence" value="ECO:0007669"/>
    <property type="project" value="UniProtKB-KW"/>
</dbReference>
<dbReference type="InterPro" id="IPR024653">
    <property type="entry name" value="Peptidase_M10/M27/M57"/>
</dbReference>
<feature type="signal peptide" evidence="1">
    <location>
        <begin position="1"/>
        <end position="20"/>
    </location>
</feature>
<dbReference type="GO" id="GO:0008237">
    <property type="term" value="F:metallopeptidase activity"/>
    <property type="evidence" value="ECO:0007669"/>
    <property type="project" value="InterPro"/>
</dbReference>
<dbReference type="MEROPS" id="M57.001"/>
<accession>A6G0T2</accession>
<dbReference type="PROSITE" id="PS51257">
    <property type="entry name" value="PROKAR_LIPOPROTEIN"/>
    <property type="match status" value="1"/>
</dbReference>
<dbReference type="OrthoDB" id="259096at2"/>
<evidence type="ECO:0000256" key="1">
    <source>
        <dbReference type="SAM" id="SignalP"/>
    </source>
</evidence>
<dbReference type="Proteomes" id="UP000005801">
    <property type="component" value="Unassembled WGS sequence"/>
</dbReference>
<dbReference type="Gene3D" id="3.40.390.10">
    <property type="entry name" value="Collagenase (Catalytic Domain)"/>
    <property type="match status" value="1"/>
</dbReference>
<dbReference type="AlphaFoldDB" id="A6G0T2"/>
<dbReference type="SUPFAM" id="SSF55486">
    <property type="entry name" value="Metalloproteases ('zincins'), catalytic domain"/>
    <property type="match status" value="1"/>
</dbReference>
<name>A6G0T2_9BACT</name>
<sequence length="404" mass="44731">MTKRSSLLSLLLLATIACDAGVDTDGELDSLRDETELILDNLAVAGFNDEHVEVREDGRVYVGGDIHVTLEASREMVAQVADEGDEAFRHYRTSNLVTDEIICVDASAYGNADKLDAIDGAIRRYNAQALSFEMRRTSGSEPDCDTTITVVRTGGTGGSAGFPSGGHAYDEIEMGDNIWSKYGKAVFRHVFMHELGHCVGFRHTDYFNRSISCGSGGNEGGAGVGAHHIPNTPTGASNKGSIMNSCYWDTSDGEWKDNDVTAITELYGVSFCDAFDGREISLRTSDERFVRARDDDKNWRLDAREGKNADTTFTVECTNGKVWLKTSHGRYASPQGSGDDYIIRQRSGWNILDSFLPSQYDNGKWQFATRYSRYMRARSGSDDWKIRQSTSSQSDTRFKVHLEN</sequence>
<comment type="caution">
    <text evidence="2">The sequence shown here is derived from an EMBL/GenBank/DDBJ whole genome shotgun (WGS) entry which is preliminary data.</text>
</comment>
<dbReference type="SUPFAM" id="SSF50405">
    <property type="entry name" value="Actin-crosslinking proteins"/>
    <property type="match status" value="1"/>
</dbReference>
<dbReference type="Gene3D" id="2.80.10.50">
    <property type="match status" value="1"/>
</dbReference>
<proteinExistence type="predicted"/>
<protein>
    <submittedName>
        <fullName evidence="2">Protease B</fullName>
    </submittedName>
</protein>
<dbReference type="Pfam" id="PF12388">
    <property type="entry name" value="Peptidase_M57"/>
    <property type="match status" value="1"/>
</dbReference>
<dbReference type="STRING" id="391625.PPSIR1_41704"/>
<gene>
    <name evidence="2" type="ORF">PPSIR1_41704</name>
</gene>
<dbReference type="eggNOG" id="COG5549">
    <property type="taxonomic scope" value="Bacteria"/>
</dbReference>
<evidence type="ECO:0000313" key="2">
    <source>
        <dbReference type="EMBL" id="EDM80470.1"/>
    </source>
</evidence>
<dbReference type="RefSeq" id="WP_006970331.1">
    <property type="nucleotide sequence ID" value="NZ_ABCS01000010.1"/>
</dbReference>
<feature type="chain" id="PRO_5002697371" evidence="1">
    <location>
        <begin position="21"/>
        <end position="404"/>
    </location>
</feature>
<dbReference type="EMBL" id="ABCS01000010">
    <property type="protein sequence ID" value="EDM80470.1"/>
    <property type="molecule type" value="Genomic_DNA"/>
</dbReference>
<keyword evidence="2" id="KW-0645">Protease</keyword>
<reference evidence="2 3" key="1">
    <citation type="submission" date="2007-06" db="EMBL/GenBank/DDBJ databases">
        <authorList>
            <person name="Shimkets L."/>
            <person name="Ferriera S."/>
            <person name="Johnson J."/>
            <person name="Kravitz S."/>
            <person name="Beeson K."/>
            <person name="Sutton G."/>
            <person name="Rogers Y.-H."/>
            <person name="Friedman R."/>
            <person name="Frazier M."/>
            <person name="Venter J.C."/>
        </authorList>
    </citation>
    <scope>NUCLEOTIDE SEQUENCE [LARGE SCALE GENOMIC DNA]</scope>
    <source>
        <strain evidence="2 3">SIR-1</strain>
    </source>
</reference>
<keyword evidence="2" id="KW-0378">Hydrolase</keyword>
<dbReference type="InterPro" id="IPR008999">
    <property type="entry name" value="Actin-crosslinking"/>
</dbReference>
<keyword evidence="3" id="KW-1185">Reference proteome</keyword>
<evidence type="ECO:0000313" key="3">
    <source>
        <dbReference type="Proteomes" id="UP000005801"/>
    </source>
</evidence>
<dbReference type="CDD" id="cd00257">
    <property type="entry name" value="beta-trefoil_FSCN-like"/>
    <property type="match status" value="1"/>
</dbReference>
<keyword evidence="1" id="KW-0732">Signal</keyword>
<organism evidence="2 3">
    <name type="scientific">Plesiocystis pacifica SIR-1</name>
    <dbReference type="NCBI Taxonomy" id="391625"/>
    <lineage>
        <taxon>Bacteria</taxon>
        <taxon>Pseudomonadati</taxon>
        <taxon>Myxococcota</taxon>
        <taxon>Polyangia</taxon>
        <taxon>Nannocystales</taxon>
        <taxon>Nannocystaceae</taxon>
        <taxon>Plesiocystis</taxon>
    </lineage>
</organism>
<dbReference type="InterPro" id="IPR024079">
    <property type="entry name" value="MetalloPept_cat_dom_sf"/>
</dbReference>